<keyword evidence="2" id="KW-1185">Reference proteome</keyword>
<evidence type="ECO:0008006" key="3">
    <source>
        <dbReference type="Google" id="ProtNLM"/>
    </source>
</evidence>
<dbReference type="EMBL" id="JH687861">
    <property type="protein sequence ID" value="EJD36449.1"/>
    <property type="molecule type" value="Genomic_DNA"/>
</dbReference>
<dbReference type="InParanoid" id="J0WUK4"/>
<evidence type="ECO:0000313" key="1">
    <source>
        <dbReference type="EMBL" id="EJD36449.1"/>
    </source>
</evidence>
<accession>J0WUK4</accession>
<proteinExistence type="predicted"/>
<organism evidence="1 2">
    <name type="scientific">Auricularia subglabra (strain TFB-10046 / SS5)</name>
    <name type="common">White-rot fungus</name>
    <name type="synonym">Auricularia delicata (strain TFB10046)</name>
    <dbReference type="NCBI Taxonomy" id="717982"/>
    <lineage>
        <taxon>Eukaryota</taxon>
        <taxon>Fungi</taxon>
        <taxon>Dikarya</taxon>
        <taxon>Basidiomycota</taxon>
        <taxon>Agaricomycotina</taxon>
        <taxon>Agaricomycetes</taxon>
        <taxon>Auriculariales</taxon>
        <taxon>Auriculariaceae</taxon>
        <taxon>Auricularia</taxon>
    </lineage>
</organism>
<reference evidence="2" key="1">
    <citation type="journal article" date="2012" name="Science">
        <title>The Paleozoic origin of enzymatic lignin decomposition reconstructed from 31 fungal genomes.</title>
        <authorList>
            <person name="Floudas D."/>
            <person name="Binder M."/>
            <person name="Riley R."/>
            <person name="Barry K."/>
            <person name="Blanchette R.A."/>
            <person name="Henrissat B."/>
            <person name="Martinez A.T."/>
            <person name="Otillar R."/>
            <person name="Spatafora J.W."/>
            <person name="Yadav J.S."/>
            <person name="Aerts A."/>
            <person name="Benoit I."/>
            <person name="Boyd A."/>
            <person name="Carlson A."/>
            <person name="Copeland A."/>
            <person name="Coutinho P.M."/>
            <person name="de Vries R.P."/>
            <person name="Ferreira P."/>
            <person name="Findley K."/>
            <person name="Foster B."/>
            <person name="Gaskell J."/>
            <person name="Glotzer D."/>
            <person name="Gorecki P."/>
            <person name="Heitman J."/>
            <person name="Hesse C."/>
            <person name="Hori C."/>
            <person name="Igarashi K."/>
            <person name="Jurgens J.A."/>
            <person name="Kallen N."/>
            <person name="Kersten P."/>
            <person name="Kohler A."/>
            <person name="Kuees U."/>
            <person name="Kumar T.K.A."/>
            <person name="Kuo A."/>
            <person name="LaButti K."/>
            <person name="Larrondo L.F."/>
            <person name="Lindquist E."/>
            <person name="Ling A."/>
            <person name="Lombard V."/>
            <person name="Lucas S."/>
            <person name="Lundell T."/>
            <person name="Martin R."/>
            <person name="McLaughlin D.J."/>
            <person name="Morgenstern I."/>
            <person name="Morin E."/>
            <person name="Murat C."/>
            <person name="Nagy L.G."/>
            <person name="Nolan M."/>
            <person name="Ohm R.A."/>
            <person name="Patyshakuliyeva A."/>
            <person name="Rokas A."/>
            <person name="Ruiz-Duenas F.J."/>
            <person name="Sabat G."/>
            <person name="Salamov A."/>
            <person name="Samejima M."/>
            <person name="Schmutz J."/>
            <person name="Slot J.C."/>
            <person name="St John F."/>
            <person name="Stenlid J."/>
            <person name="Sun H."/>
            <person name="Sun S."/>
            <person name="Syed K."/>
            <person name="Tsang A."/>
            <person name="Wiebenga A."/>
            <person name="Young D."/>
            <person name="Pisabarro A."/>
            <person name="Eastwood D.C."/>
            <person name="Martin F."/>
            <person name="Cullen D."/>
            <person name="Grigoriev I.V."/>
            <person name="Hibbett D.S."/>
        </authorList>
    </citation>
    <scope>NUCLEOTIDE SEQUENCE [LARGE SCALE GENOMIC DNA]</scope>
    <source>
        <strain evidence="2">TFB10046</strain>
    </source>
</reference>
<dbReference type="KEGG" id="adl:AURDEDRAFT_174500"/>
<protein>
    <recommendedName>
        <fullName evidence="3">F-box domain-containing protein</fullName>
    </recommendedName>
</protein>
<gene>
    <name evidence="1" type="ORF">AURDEDRAFT_174500</name>
</gene>
<dbReference type="Proteomes" id="UP000006514">
    <property type="component" value="Unassembled WGS sequence"/>
</dbReference>
<evidence type="ECO:0000313" key="2">
    <source>
        <dbReference type="Proteomes" id="UP000006514"/>
    </source>
</evidence>
<sequence length="410" mass="47001">MEVVDIVDSTLDDVLELVTAHLDHIRLLALRPRDAHLPLERVPAVYRAFARAAPLLEVIDVQLFDYPFPEPGRGAMLEAHIARFPCQVPAELFSGQAPRLSQMSFRTMFHPPAAVAAFANLVRVELDAHFLASEHIIVIVSLPRLRCLHLEVAEYIVPQMPAPQGFRLDELWFFGRHTPPLFDPICPLLRYLGFPHIRHFTSKWDVMWLDTMTSSPRSLPHTLMIEEWRVGEDIVGTQAWRMLHDGGLVSEMLDVHTTDHFSWPDAQHVLANLRELIIPFRELRTAEYDLEFRELTRLCVRLNATHCSRDDWPDIRIPALKLRTIELWGGIDVSPIRIPSHDVVAFIGDFLTLDPAHRPDLVLRDVEIVQSRGGWEEVEELISSVHRPEEGSPESFVVELKSKWHASVQH</sequence>
<dbReference type="AlphaFoldDB" id="J0WUK4"/>
<name>J0WUK4_AURST</name>